<feature type="transmembrane region" description="Helical" evidence="1">
    <location>
        <begin position="7"/>
        <end position="27"/>
    </location>
</feature>
<evidence type="ECO:0000313" key="3">
    <source>
        <dbReference type="Proteomes" id="UP000595074"/>
    </source>
</evidence>
<accession>A0A7M1S2E1</accession>
<sequence length="368" mass="43253">MRYMNKIFLLITFFVLVILLVSIFFFARQNKEDRLESLSDHVVSNFRAGLSYEMVDLLSFSLALSEDGELKNALISEDESKGYRILSKITQRFKKYTHLKSLRIQVLSPDFFIFARSWNKGFEGMPIWWFRDDLGIFKENKQPKVGMETGRLLTFKATIPIRSGNKLLGYLEVIKLIDEFAAKLRKKGIELFALMDERYLEQAELMRDFPMIHGYVVANQNYNHQMIDRVKEIDWDRLIQKSYLYDSETLYSLEPMYNGRGDKIGVYLLVLPGSALEKYERENQSISFFTQFSDEDIENVVASWVHPFGSFRNRYDKELIELLPRLNKEDKVEFEAEAKEILGEYSKEELIDIILSNEHNEKKIGVIK</sequence>
<dbReference type="EMBL" id="CP063164">
    <property type="protein sequence ID" value="QOR61496.1"/>
    <property type="molecule type" value="Genomic_DNA"/>
</dbReference>
<dbReference type="Proteomes" id="UP000595074">
    <property type="component" value="Chromosome"/>
</dbReference>
<reference evidence="2 3" key="1">
    <citation type="submission" date="2020-10" db="EMBL/GenBank/DDBJ databases">
        <title>The genome of sulfurovum sp.</title>
        <authorList>
            <person name="Xie S."/>
            <person name="Shao Z."/>
            <person name="Jiang L."/>
        </authorList>
    </citation>
    <scope>NUCLEOTIDE SEQUENCE [LARGE SCALE GENOMIC DNA]</scope>
    <source>
        <strain evidence="2 3">ST-419</strain>
    </source>
</reference>
<protein>
    <recommendedName>
        <fullName evidence="4">Double Cache domain-containing protein</fullName>
    </recommendedName>
</protein>
<dbReference type="KEGG" id="sinu:IMZ28_08635"/>
<proteinExistence type="predicted"/>
<gene>
    <name evidence="2" type="ORF">IMZ28_08635</name>
</gene>
<keyword evidence="1" id="KW-0472">Membrane</keyword>
<evidence type="ECO:0000313" key="2">
    <source>
        <dbReference type="EMBL" id="QOR61496.1"/>
    </source>
</evidence>
<organism evidence="2 3">
    <name type="scientific">Sulfurovum indicum</name>
    <dbReference type="NCBI Taxonomy" id="2779528"/>
    <lineage>
        <taxon>Bacteria</taxon>
        <taxon>Pseudomonadati</taxon>
        <taxon>Campylobacterota</taxon>
        <taxon>Epsilonproteobacteria</taxon>
        <taxon>Campylobacterales</taxon>
        <taxon>Sulfurovaceae</taxon>
        <taxon>Sulfurovum</taxon>
    </lineage>
</organism>
<evidence type="ECO:0000256" key="1">
    <source>
        <dbReference type="SAM" id="Phobius"/>
    </source>
</evidence>
<keyword evidence="1" id="KW-1133">Transmembrane helix</keyword>
<keyword evidence="1" id="KW-0812">Transmembrane</keyword>
<dbReference type="AlphaFoldDB" id="A0A7M1S2E1"/>
<keyword evidence="3" id="KW-1185">Reference proteome</keyword>
<evidence type="ECO:0008006" key="4">
    <source>
        <dbReference type="Google" id="ProtNLM"/>
    </source>
</evidence>
<name>A0A7M1S2E1_9BACT</name>